<dbReference type="Proteomes" id="UP000297245">
    <property type="component" value="Unassembled WGS sequence"/>
</dbReference>
<proteinExistence type="predicted"/>
<evidence type="ECO:0000313" key="3">
    <source>
        <dbReference type="Proteomes" id="UP000297245"/>
    </source>
</evidence>
<dbReference type="OrthoDB" id="674604at2759"/>
<organism evidence="2 3">
    <name type="scientific">Dendrothele bispora (strain CBS 962.96)</name>
    <dbReference type="NCBI Taxonomy" id="1314807"/>
    <lineage>
        <taxon>Eukaryota</taxon>
        <taxon>Fungi</taxon>
        <taxon>Dikarya</taxon>
        <taxon>Basidiomycota</taxon>
        <taxon>Agaricomycotina</taxon>
        <taxon>Agaricomycetes</taxon>
        <taxon>Agaricomycetidae</taxon>
        <taxon>Agaricales</taxon>
        <taxon>Agaricales incertae sedis</taxon>
        <taxon>Dendrothele</taxon>
    </lineage>
</organism>
<keyword evidence="3" id="KW-1185">Reference proteome</keyword>
<dbReference type="EMBL" id="ML179205">
    <property type="protein sequence ID" value="THU95196.1"/>
    <property type="molecule type" value="Genomic_DNA"/>
</dbReference>
<name>A0A4S8LZM6_DENBC</name>
<gene>
    <name evidence="2" type="ORF">K435DRAFT_666851</name>
</gene>
<accession>A0A4S8LZM6</accession>
<dbReference type="PANTHER" id="PTHR10622:SF10">
    <property type="entry name" value="HET DOMAIN-CONTAINING PROTEIN"/>
    <property type="match status" value="1"/>
</dbReference>
<dbReference type="InterPro" id="IPR010730">
    <property type="entry name" value="HET"/>
</dbReference>
<protein>
    <submittedName>
        <fullName evidence="2">HET-domain-containing protein</fullName>
    </submittedName>
</protein>
<dbReference type="Pfam" id="PF06985">
    <property type="entry name" value="HET"/>
    <property type="match status" value="1"/>
</dbReference>
<dbReference type="AlphaFoldDB" id="A0A4S8LZM6"/>
<reference evidence="2 3" key="1">
    <citation type="journal article" date="2019" name="Nat. Ecol. Evol.">
        <title>Megaphylogeny resolves global patterns of mushroom evolution.</title>
        <authorList>
            <person name="Varga T."/>
            <person name="Krizsan K."/>
            <person name="Foldi C."/>
            <person name="Dima B."/>
            <person name="Sanchez-Garcia M."/>
            <person name="Sanchez-Ramirez S."/>
            <person name="Szollosi G.J."/>
            <person name="Szarkandi J.G."/>
            <person name="Papp V."/>
            <person name="Albert L."/>
            <person name="Andreopoulos W."/>
            <person name="Angelini C."/>
            <person name="Antonin V."/>
            <person name="Barry K.W."/>
            <person name="Bougher N.L."/>
            <person name="Buchanan P."/>
            <person name="Buyck B."/>
            <person name="Bense V."/>
            <person name="Catcheside P."/>
            <person name="Chovatia M."/>
            <person name="Cooper J."/>
            <person name="Damon W."/>
            <person name="Desjardin D."/>
            <person name="Finy P."/>
            <person name="Geml J."/>
            <person name="Haridas S."/>
            <person name="Hughes K."/>
            <person name="Justo A."/>
            <person name="Karasinski D."/>
            <person name="Kautmanova I."/>
            <person name="Kiss B."/>
            <person name="Kocsube S."/>
            <person name="Kotiranta H."/>
            <person name="LaButti K.M."/>
            <person name="Lechner B.E."/>
            <person name="Liimatainen K."/>
            <person name="Lipzen A."/>
            <person name="Lukacs Z."/>
            <person name="Mihaltcheva S."/>
            <person name="Morgado L.N."/>
            <person name="Niskanen T."/>
            <person name="Noordeloos M.E."/>
            <person name="Ohm R.A."/>
            <person name="Ortiz-Santana B."/>
            <person name="Ovrebo C."/>
            <person name="Racz N."/>
            <person name="Riley R."/>
            <person name="Savchenko A."/>
            <person name="Shiryaev A."/>
            <person name="Soop K."/>
            <person name="Spirin V."/>
            <person name="Szebenyi C."/>
            <person name="Tomsovsky M."/>
            <person name="Tulloss R.E."/>
            <person name="Uehling J."/>
            <person name="Grigoriev I.V."/>
            <person name="Vagvolgyi C."/>
            <person name="Papp T."/>
            <person name="Martin F.M."/>
            <person name="Miettinen O."/>
            <person name="Hibbett D.S."/>
            <person name="Nagy L.G."/>
        </authorList>
    </citation>
    <scope>NUCLEOTIDE SEQUENCE [LARGE SCALE GENOMIC DNA]</scope>
    <source>
        <strain evidence="2 3">CBS 962.96</strain>
    </source>
</reference>
<feature type="non-terminal residue" evidence="2">
    <location>
        <position position="266"/>
    </location>
</feature>
<feature type="domain" description="Heterokaryon incompatibility" evidence="1">
    <location>
        <begin position="39"/>
        <end position="134"/>
    </location>
</feature>
<evidence type="ECO:0000313" key="2">
    <source>
        <dbReference type="EMBL" id="THU95196.1"/>
    </source>
</evidence>
<sequence length="266" mass="30738">MDTPRTSVLSNLLPRPRRLISTRTYELVNFTSNRFIPEYAIVSHRWKQGEEIGLTEYVAIISGSRGDKKTGYIKIMMACKRARHDGISWIWIDTCCIDKGSHEDVAWNIKSMYAFYQNAQICYAFLRDVSTAQVFEELDSGDLKMEVEESEWFQRGWTLQELLAPKDVIFFDKDWKEIGRRSALTDEPYTDVISLRTGIPEPVLEGRVPLQDVDMVKRLCWSVDRQTTKPEDQAYCLLGILGVSMEPCYGEGTQKAFERLQQVLIK</sequence>
<dbReference type="PANTHER" id="PTHR10622">
    <property type="entry name" value="HET DOMAIN-CONTAINING PROTEIN"/>
    <property type="match status" value="1"/>
</dbReference>
<evidence type="ECO:0000259" key="1">
    <source>
        <dbReference type="Pfam" id="PF06985"/>
    </source>
</evidence>